<gene>
    <name evidence="5" type="ORF">DAERI_130083</name>
</gene>
<accession>A0A2I9CYL8</accession>
<evidence type="ECO:0000313" key="5">
    <source>
        <dbReference type="EMBL" id="GBF07253.1"/>
    </source>
</evidence>
<organism evidence="5 6">
    <name type="scientific">Deinococcus aerius</name>
    <dbReference type="NCBI Taxonomy" id="200253"/>
    <lineage>
        <taxon>Bacteria</taxon>
        <taxon>Thermotogati</taxon>
        <taxon>Deinococcota</taxon>
        <taxon>Deinococci</taxon>
        <taxon>Deinococcales</taxon>
        <taxon>Deinococcaceae</taxon>
        <taxon>Deinococcus</taxon>
    </lineage>
</organism>
<dbReference type="AlphaFoldDB" id="A0A2I9CYL8"/>
<evidence type="ECO:0000256" key="1">
    <source>
        <dbReference type="ARBA" id="ARBA00022448"/>
    </source>
</evidence>
<proteinExistence type="predicted"/>
<keyword evidence="2" id="KW-0547">Nucleotide-binding</keyword>
<dbReference type="InterPro" id="IPR050763">
    <property type="entry name" value="ABC_transporter_ATP-binding"/>
</dbReference>
<reference evidence="6" key="1">
    <citation type="submission" date="2018-01" db="EMBL/GenBank/DDBJ databases">
        <title>Draft Genome Sequence of the Radioresistant Bacterium Deinococcus aerius TR0125, Isolated from the Higher Atmosphere above Japan.</title>
        <authorList>
            <person name="Satoh K."/>
            <person name="Arai H."/>
            <person name="Sanzen T."/>
            <person name="Kawaguchi Y."/>
            <person name="Hayashi H."/>
            <person name="Yokobori S."/>
            <person name="Yamagishi A."/>
            <person name="Oono Y."/>
            <person name="Narumi I."/>
        </authorList>
    </citation>
    <scope>NUCLEOTIDE SEQUENCE [LARGE SCALE GENOMIC DNA]</scope>
    <source>
        <strain evidence="6">TR0125</strain>
    </source>
</reference>
<sequence length="300" mass="31799">MTGEAIELRGVDKTFGRVRALEGLNLDVRAGELTALLGPNGAGKTTAIELMLGLLQPTAGTVRVLGGDPRDPRTRTQVGAMPQESAIPAALTVREAVTLFAHLYPTPLPVDEALALADLGPLAGRRAGALSGGERRRLAFALAVVGDPAVLYLDEPTTGMDAGSRQAFWEAAERMKDGGKTILLTTHYLEEAERTADRVVVMNAGRILADDTPERLRASVATTRVRFSSDLVLAELRHLPGVEAAEVDAHGHATLTTRTPEALVTALVQSGTPFTDLEVTRASLEDAFMSLTARHEGVQA</sequence>
<dbReference type="InterPro" id="IPR003439">
    <property type="entry name" value="ABC_transporter-like_ATP-bd"/>
</dbReference>
<dbReference type="OrthoDB" id="2290519at2"/>
<dbReference type="Proteomes" id="UP000236569">
    <property type="component" value="Unassembled WGS sequence"/>
</dbReference>
<evidence type="ECO:0000256" key="2">
    <source>
        <dbReference type="ARBA" id="ARBA00022741"/>
    </source>
</evidence>
<dbReference type="PROSITE" id="PS50893">
    <property type="entry name" value="ABC_TRANSPORTER_2"/>
    <property type="match status" value="1"/>
</dbReference>
<dbReference type="RefSeq" id="WP_103130579.1">
    <property type="nucleotide sequence ID" value="NZ_BFAG01000013.1"/>
</dbReference>
<dbReference type="EMBL" id="BFAG01000013">
    <property type="protein sequence ID" value="GBF07253.1"/>
    <property type="molecule type" value="Genomic_DNA"/>
</dbReference>
<dbReference type="CDD" id="cd03230">
    <property type="entry name" value="ABC_DR_subfamily_A"/>
    <property type="match status" value="1"/>
</dbReference>
<protein>
    <submittedName>
        <fullName evidence="5">ABC transporter</fullName>
    </submittedName>
</protein>
<name>A0A2I9CYL8_9DEIO</name>
<dbReference type="SMART" id="SM00382">
    <property type="entry name" value="AAA"/>
    <property type="match status" value="1"/>
</dbReference>
<dbReference type="PROSITE" id="PS00211">
    <property type="entry name" value="ABC_TRANSPORTER_1"/>
    <property type="match status" value="1"/>
</dbReference>
<comment type="caution">
    <text evidence="5">The sequence shown here is derived from an EMBL/GenBank/DDBJ whole genome shotgun (WGS) entry which is preliminary data.</text>
</comment>
<dbReference type="Pfam" id="PF00005">
    <property type="entry name" value="ABC_tran"/>
    <property type="match status" value="1"/>
</dbReference>
<keyword evidence="6" id="KW-1185">Reference proteome</keyword>
<keyword evidence="3" id="KW-0067">ATP-binding</keyword>
<dbReference type="PANTHER" id="PTHR42711:SF17">
    <property type="entry name" value="ABC TRANSPORTER ATP-BINDING PROTEIN"/>
    <property type="match status" value="1"/>
</dbReference>
<dbReference type="InterPro" id="IPR017871">
    <property type="entry name" value="ABC_transporter-like_CS"/>
</dbReference>
<dbReference type="SUPFAM" id="SSF52540">
    <property type="entry name" value="P-loop containing nucleoside triphosphate hydrolases"/>
    <property type="match status" value="1"/>
</dbReference>
<evidence type="ECO:0000256" key="3">
    <source>
        <dbReference type="ARBA" id="ARBA00022840"/>
    </source>
</evidence>
<dbReference type="GO" id="GO:0005524">
    <property type="term" value="F:ATP binding"/>
    <property type="evidence" value="ECO:0007669"/>
    <property type="project" value="UniProtKB-KW"/>
</dbReference>
<dbReference type="GO" id="GO:0016887">
    <property type="term" value="F:ATP hydrolysis activity"/>
    <property type="evidence" value="ECO:0007669"/>
    <property type="project" value="InterPro"/>
</dbReference>
<dbReference type="InterPro" id="IPR003593">
    <property type="entry name" value="AAA+_ATPase"/>
</dbReference>
<keyword evidence="1" id="KW-0813">Transport</keyword>
<dbReference type="PANTHER" id="PTHR42711">
    <property type="entry name" value="ABC TRANSPORTER ATP-BINDING PROTEIN"/>
    <property type="match status" value="1"/>
</dbReference>
<dbReference type="Gene3D" id="3.40.50.300">
    <property type="entry name" value="P-loop containing nucleotide triphosphate hydrolases"/>
    <property type="match status" value="1"/>
</dbReference>
<dbReference type="InterPro" id="IPR027417">
    <property type="entry name" value="P-loop_NTPase"/>
</dbReference>
<evidence type="ECO:0000313" key="6">
    <source>
        <dbReference type="Proteomes" id="UP000236569"/>
    </source>
</evidence>
<evidence type="ECO:0000259" key="4">
    <source>
        <dbReference type="PROSITE" id="PS50893"/>
    </source>
</evidence>
<feature type="domain" description="ABC transporter" evidence="4">
    <location>
        <begin position="6"/>
        <end position="229"/>
    </location>
</feature>